<dbReference type="OrthoDB" id="1467925at2"/>
<dbReference type="RefSeq" id="WP_124398673.1">
    <property type="nucleotide sequence ID" value="NZ_BHZE01000028.1"/>
</dbReference>
<comment type="caution">
    <text evidence="1">The sequence shown here is derived from an EMBL/GenBank/DDBJ whole genome shotgun (WGS) entry which is preliminary data.</text>
</comment>
<name>A0A401XNP2_9FLAO</name>
<proteinExistence type="predicted"/>
<reference evidence="1 2" key="1">
    <citation type="submission" date="2018-11" db="EMBL/GenBank/DDBJ databases">
        <title>Schleiferia aggregans sp. nov., a moderately thermophilic heterotrophic bacterium isolated from microbial mats at a terrestrial hot spring.</title>
        <authorList>
            <person name="Iino T."/>
            <person name="Ohkuma M."/>
            <person name="Haruta S."/>
        </authorList>
    </citation>
    <scope>NUCLEOTIDE SEQUENCE [LARGE SCALE GENOMIC DNA]</scope>
    <source>
        <strain evidence="1 2">LA</strain>
    </source>
</reference>
<dbReference type="AlphaFoldDB" id="A0A401XNP2"/>
<evidence type="ECO:0000313" key="1">
    <source>
        <dbReference type="EMBL" id="GCD78620.1"/>
    </source>
</evidence>
<gene>
    <name evidence="1" type="ORF">JCM31826_21020</name>
</gene>
<dbReference type="Proteomes" id="UP000286715">
    <property type="component" value="Unassembled WGS sequence"/>
</dbReference>
<dbReference type="EMBL" id="BHZE01000028">
    <property type="protein sequence ID" value="GCD78620.1"/>
    <property type="molecule type" value="Genomic_DNA"/>
</dbReference>
<organism evidence="1 2">
    <name type="scientific">Thermaurantimonas aggregans</name>
    <dbReference type="NCBI Taxonomy" id="2173829"/>
    <lineage>
        <taxon>Bacteria</taxon>
        <taxon>Pseudomonadati</taxon>
        <taxon>Bacteroidota</taxon>
        <taxon>Flavobacteriia</taxon>
        <taxon>Flavobacteriales</taxon>
        <taxon>Schleiferiaceae</taxon>
        <taxon>Thermaurantimonas</taxon>
    </lineage>
</organism>
<dbReference type="PROSITE" id="PS51257">
    <property type="entry name" value="PROKAR_LIPOPROTEIN"/>
    <property type="match status" value="1"/>
</dbReference>
<sequence length="162" mass="17376">MKKNVLTLAVVALLAATGCKKISDEASNRTLKVTTTSSELLINTVDISSANQTILDFIKNVDILKNLNEYSEIHYAVDEQIGKNFIYGKAKDAEGNHVVFRIPVVDSDGLIDLRVPGGTIESCTGVNCERCDFAPKGGCICLQVGSINGGPSYCNHSISKPN</sequence>
<protein>
    <submittedName>
        <fullName evidence="1">Uncharacterized protein</fullName>
    </submittedName>
</protein>
<keyword evidence="2" id="KW-1185">Reference proteome</keyword>
<evidence type="ECO:0000313" key="2">
    <source>
        <dbReference type="Proteomes" id="UP000286715"/>
    </source>
</evidence>
<accession>A0A401XNP2</accession>